<comment type="caution">
    <text evidence="1">The sequence shown here is derived from an EMBL/GenBank/DDBJ whole genome shotgun (WGS) entry which is preliminary data.</text>
</comment>
<reference evidence="1 2" key="1">
    <citation type="submission" date="2018-01" db="EMBL/GenBank/DDBJ databases">
        <title>The complete genome sequence of Chromatium okenii LaCa, a purple sulfur bacterium with a turbulent life.</title>
        <authorList>
            <person name="Luedin S.M."/>
            <person name="Liechti N."/>
            <person name="Storelli N."/>
            <person name="Danza F."/>
            <person name="Wittwer M."/>
            <person name="Pothier J.F."/>
            <person name="Tonolla M.A."/>
        </authorList>
    </citation>
    <scope>NUCLEOTIDE SEQUENCE [LARGE SCALE GENOMIC DNA]</scope>
    <source>
        <strain evidence="1 2">LaCa</strain>
    </source>
</reference>
<evidence type="ECO:0000313" key="1">
    <source>
        <dbReference type="EMBL" id="PQJ97057.1"/>
    </source>
</evidence>
<dbReference type="AlphaFoldDB" id="A0A2S7XTJ8"/>
<proteinExistence type="predicted"/>
<dbReference type="OrthoDB" id="7060160at2"/>
<dbReference type="EMBL" id="PPGH01000018">
    <property type="protein sequence ID" value="PQJ97057.1"/>
    <property type="molecule type" value="Genomic_DNA"/>
</dbReference>
<evidence type="ECO:0000313" key="2">
    <source>
        <dbReference type="Proteomes" id="UP000239936"/>
    </source>
</evidence>
<protein>
    <submittedName>
        <fullName evidence="1">Uncharacterized protein</fullName>
    </submittedName>
</protein>
<name>A0A2S7XTJ8_9GAMM</name>
<dbReference type="Proteomes" id="UP000239936">
    <property type="component" value="Unassembled WGS sequence"/>
</dbReference>
<dbReference type="RefSeq" id="WP_105072799.1">
    <property type="nucleotide sequence ID" value="NZ_PPGH01000018.1"/>
</dbReference>
<sequence>MPQFFSQLSIIQSNIFPEPFSDAPEVDATFNDDNDDDVLPMPVFLAEAIAARISAAAQHGNLTPRPGLIVRMDSPVHGNAQPLAVLLTEPIKSKCWRGYLCAHETDYASAADLVLELCDAPCDPLVAMVQCWNPAQCDPHEAQAALGELAPQRLVAVHDLAAEYCAGESLDIAPKPGSLVQRVTHSGQLVLTGTPFGSDNDLRYQYQAIYRNAAAVRLSAAQLVITPAMSSWLERMGDGLRAAAQQWHLQLEPVLQPIRDGAALEPVTQWQIGNWLNLQIIPIPSGDALQLHAVWQIVTPIVLELIVANGLVRQRYQLNAQCPIVNVFISMKEQLTLRIYAVTEHLLFEAPFPE</sequence>
<gene>
    <name evidence="1" type="ORF">CXB77_03470</name>
</gene>
<organism evidence="1 2">
    <name type="scientific">Chromatium okenii</name>
    <dbReference type="NCBI Taxonomy" id="61644"/>
    <lineage>
        <taxon>Bacteria</taxon>
        <taxon>Pseudomonadati</taxon>
        <taxon>Pseudomonadota</taxon>
        <taxon>Gammaproteobacteria</taxon>
        <taxon>Chromatiales</taxon>
        <taxon>Chromatiaceae</taxon>
        <taxon>Chromatium</taxon>
    </lineage>
</organism>
<keyword evidence="2" id="KW-1185">Reference proteome</keyword>
<accession>A0A2S7XTJ8</accession>